<evidence type="ECO:0000256" key="3">
    <source>
        <dbReference type="ARBA" id="ARBA00022729"/>
    </source>
</evidence>
<comment type="caution">
    <text evidence="5">Lacks conserved residue(s) required for the propagation of feature annotation.</text>
</comment>
<dbReference type="Proteomes" id="UP000076580">
    <property type="component" value="Chromosome 01"/>
</dbReference>
<name>A0A151GVT7_DRECN</name>
<evidence type="ECO:0000259" key="7">
    <source>
        <dbReference type="PROSITE" id="PS51895"/>
    </source>
</evidence>
<sequence length="281" mass="29840">MLLAAVVNALLVVPVAFASSPPLPKPVLVEPKKVVDPGKPLPEIAIDPTEGLPIVVDPGQVQPQVQPPVGEPIKVVDPVPPKPQVQPPVGEPIKVVDPVPPKPQVQPPVGEPITMVDPVPPQPQIQPPVGEPIKVVDQKVVDPKLVSPQGAGPSESVHVRGFVGKLTSIVGKSNTLDASFIIKPDIGKVIKCSVKDQPSTQSGDTLSRCEDTTYQFQIAVASDYEHFRVRVFHETTSGVKLSKSGTVPTKKCEAVGKILKDRAVKACKQYQPLPLSLVKDG</sequence>
<dbReference type="InParanoid" id="A0A151GVT7"/>
<organism evidence="8 9">
    <name type="scientific">Drechmeria coniospora</name>
    <name type="common">Nematophagous fungus</name>
    <name type="synonym">Meria coniospora</name>
    <dbReference type="NCBI Taxonomy" id="98403"/>
    <lineage>
        <taxon>Eukaryota</taxon>
        <taxon>Fungi</taxon>
        <taxon>Dikarya</taxon>
        <taxon>Ascomycota</taxon>
        <taxon>Pezizomycotina</taxon>
        <taxon>Sordariomycetes</taxon>
        <taxon>Hypocreomycetidae</taxon>
        <taxon>Hypocreales</taxon>
        <taxon>Ophiocordycipitaceae</taxon>
        <taxon>Drechmeria</taxon>
    </lineage>
</organism>
<evidence type="ECO:0000256" key="5">
    <source>
        <dbReference type="PROSITE-ProRule" id="PRU01243"/>
    </source>
</evidence>
<dbReference type="Gene3D" id="2.40.350.20">
    <property type="match status" value="1"/>
</dbReference>
<evidence type="ECO:0000313" key="8">
    <source>
        <dbReference type="EMBL" id="KYK61225.1"/>
    </source>
</evidence>
<comment type="caution">
    <text evidence="8">The sequence shown here is derived from an EMBL/GenBank/DDBJ whole genome shotgun (WGS) entry which is preliminary data.</text>
</comment>
<reference evidence="8 9" key="1">
    <citation type="journal article" date="2016" name="Sci. Rep.">
        <title>Insights into Adaptations to a Near-Obligate Nematode Endoparasitic Lifestyle from the Finished Genome of Drechmeria coniospora.</title>
        <authorList>
            <person name="Zhang L."/>
            <person name="Zhou Z."/>
            <person name="Guo Q."/>
            <person name="Fokkens L."/>
            <person name="Miskei M."/>
            <person name="Pocsi I."/>
            <person name="Zhang W."/>
            <person name="Chen M."/>
            <person name="Wang L."/>
            <person name="Sun Y."/>
            <person name="Donzelli B.G."/>
            <person name="Gibson D.M."/>
            <person name="Nelson D.R."/>
            <person name="Luo J.G."/>
            <person name="Rep M."/>
            <person name="Liu H."/>
            <person name="Yang S."/>
            <person name="Wang J."/>
            <person name="Krasnoff S.B."/>
            <person name="Xu Y."/>
            <person name="Molnar I."/>
            <person name="Lin M."/>
        </authorList>
    </citation>
    <scope>NUCLEOTIDE SEQUENCE [LARGE SCALE GENOMIC DNA]</scope>
    <source>
        <strain evidence="8 9">ARSEF 6962</strain>
    </source>
</reference>
<proteinExistence type="predicted"/>
<dbReference type="RefSeq" id="XP_040660577.1">
    <property type="nucleotide sequence ID" value="XM_040799694.1"/>
</dbReference>
<gene>
    <name evidence="8" type="ORF">DCS_02366</name>
</gene>
<keyword evidence="2" id="KW-0964">Secreted</keyword>
<evidence type="ECO:0000256" key="2">
    <source>
        <dbReference type="ARBA" id="ARBA00022525"/>
    </source>
</evidence>
<dbReference type="PROSITE" id="PS51895">
    <property type="entry name" value="AA1"/>
    <property type="match status" value="1"/>
</dbReference>
<protein>
    <recommendedName>
        <fullName evidence="7">AA1-like domain-containing protein</fullName>
    </recommendedName>
</protein>
<evidence type="ECO:0000313" key="9">
    <source>
        <dbReference type="Proteomes" id="UP000076580"/>
    </source>
</evidence>
<keyword evidence="4" id="KW-1015">Disulfide bond</keyword>
<dbReference type="InterPro" id="IPR032382">
    <property type="entry name" value="AltA1"/>
</dbReference>
<comment type="subcellular location">
    <subcellularLocation>
        <location evidence="1">Secreted</location>
    </subcellularLocation>
</comment>
<dbReference type="GeneID" id="63715009"/>
<dbReference type="AlphaFoldDB" id="A0A151GVT7"/>
<feature type="chain" id="PRO_5007581044" description="AA1-like domain-containing protein" evidence="6">
    <location>
        <begin position="19"/>
        <end position="281"/>
    </location>
</feature>
<keyword evidence="9" id="KW-1185">Reference proteome</keyword>
<feature type="domain" description="AA1-like" evidence="7">
    <location>
        <begin position="152"/>
        <end position="280"/>
    </location>
</feature>
<feature type="signal peptide" evidence="6">
    <location>
        <begin position="1"/>
        <end position="18"/>
    </location>
</feature>
<evidence type="ECO:0000256" key="1">
    <source>
        <dbReference type="ARBA" id="ARBA00004613"/>
    </source>
</evidence>
<keyword evidence="3 6" id="KW-0732">Signal</keyword>
<accession>A0A151GVT7</accession>
<dbReference type="EMBL" id="LAYC01000001">
    <property type="protein sequence ID" value="KYK61225.1"/>
    <property type="molecule type" value="Genomic_DNA"/>
</dbReference>
<evidence type="ECO:0000256" key="4">
    <source>
        <dbReference type="ARBA" id="ARBA00023157"/>
    </source>
</evidence>
<dbReference type="GO" id="GO:0005576">
    <property type="term" value="C:extracellular region"/>
    <property type="evidence" value="ECO:0007669"/>
    <property type="project" value="UniProtKB-SubCell"/>
</dbReference>
<evidence type="ECO:0000256" key="6">
    <source>
        <dbReference type="SAM" id="SignalP"/>
    </source>
</evidence>